<accession>A0A7J6NX04</accession>
<gene>
    <name evidence="2" type="ORF">FOZ60_002809</name>
</gene>
<dbReference type="SUPFAM" id="SSF50630">
    <property type="entry name" value="Acid proteases"/>
    <property type="match status" value="1"/>
</dbReference>
<comment type="caution">
    <text evidence="2">The sequence shown here is derived from an EMBL/GenBank/DDBJ whole genome shotgun (WGS) entry which is preliminary data.</text>
</comment>
<protein>
    <recommendedName>
        <fullName evidence="1">Peptidase A1 domain-containing protein</fullName>
    </recommendedName>
</protein>
<dbReference type="Gene3D" id="2.40.70.10">
    <property type="entry name" value="Acid Proteases"/>
    <property type="match status" value="1"/>
</dbReference>
<evidence type="ECO:0000259" key="1">
    <source>
        <dbReference type="Pfam" id="PF00026"/>
    </source>
</evidence>
<name>A0A7J6NX04_PEROL</name>
<proteinExistence type="predicted"/>
<dbReference type="InterPro" id="IPR033121">
    <property type="entry name" value="PEPTIDASE_A1"/>
</dbReference>
<dbReference type="Proteomes" id="UP000541610">
    <property type="component" value="Unassembled WGS sequence"/>
</dbReference>
<evidence type="ECO:0000313" key="2">
    <source>
        <dbReference type="EMBL" id="KAF4688409.1"/>
    </source>
</evidence>
<dbReference type="AlphaFoldDB" id="A0A7J6NX04"/>
<feature type="domain" description="Peptidase A1" evidence="1">
    <location>
        <begin position="190"/>
        <end position="293"/>
    </location>
</feature>
<reference evidence="2 3" key="1">
    <citation type="submission" date="2020-04" db="EMBL/GenBank/DDBJ databases">
        <title>Perkinsus olseni comparative genomics.</title>
        <authorList>
            <person name="Bogema D.R."/>
        </authorList>
    </citation>
    <scope>NUCLEOTIDE SEQUENCE [LARGE SCALE GENOMIC DNA]</scope>
    <source>
        <strain evidence="2">00978-12</strain>
    </source>
</reference>
<dbReference type="EMBL" id="JABANP010000152">
    <property type="protein sequence ID" value="KAF4688409.1"/>
    <property type="molecule type" value="Genomic_DNA"/>
</dbReference>
<organism evidence="2 3">
    <name type="scientific">Perkinsus olseni</name>
    <name type="common">Perkinsus atlanticus</name>
    <dbReference type="NCBI Taxonomy" id="32597"/>
    <lineage>
        <taxon>Eukaryota</taxon>
        <taxon>Sar</taxon>
        <taxon>Alveolata</taxon>
        <taxon>Perkinsozoa</taxon>
        <taxon>Perkinsea</taxon>
        <taxon>Perkinsida</taxon>
        <taxon>Perkinsidae</taxon>
        <taxon>Perkinsus</taxon>
    </lineage>
</organism>
<evidence type="ECO:0000313" key="3">
    <source>
        <dbReference type="Proteomes" id="UP000541610"/>
    </source>
</evidence>
<sequence length="300" mass="33754">MMEIITMRNHYDVTLHHLLDSLEALDQAGVAAWSVTEESVESLHGVINRESSVSMVKCMTTSDAIKHLGVTYNSKRQLGKPTKGFNAVRKNFFPNWYQRRPYNCCELPGDEPGALERRHGKLKKYLHSVEEMRPMERGDRIKDRAGDLQHRNRALRCGARLEEVQSRGWGIERATPEASRRLGHHREGSGTFLEQLVEHGIITHEVFTIQQPANCTEDGELTIGSWEAQRPEESGTLVHLPTSSPRKWMAMLSSTAVSGYDELKIWRLASVDSGESFLAGPAEEAGKILADLVKKANLKK</sequence>
<dbReference type="InterPro" id="IPR021109">
    <property type="entry name" value="Peptidase_aspartic_dom_sf"/>
</dbReference>
<dbReference type="Pfam" id="PF00026">
    <property type="entry name" value="Asp"/>
    <property type="match status" value="1"/>
</dbReference>